<reference evidence="1" key="1">
    <citation type="journal article" date="2023" name="BMC Genomics">
        <title>Chromosome-level genome assemblies of Cutaneotrichosporon spp. (Trichosporonales, Basidiomycota) reveal imbalanced evolution between nucleotide sequences and chromosome synteny.</title>
        <authorList>
            <person name="Kobayashi Y."/>
            <person name="Kayamori A."/>
            <person name="Aoki K."/>
            <person name="Shiwa Y."/>
            <person name="Matsutani M."/>
            <person name="Fujita N."/>
            <person name="Sugita T."/>
            <person name="Iwasaki W."/>
            <person name="Tanaka N."/>
            <person name="Takashima M."/>
        </authorList>
    </citation>
    <scope>NUCLEOTIDE SEQUENCE</scope>
    <source>
        <strain evidence="1">HIS016</strain>
    </source>
</reference>
<accession>A0AAD3TY53</accession>
<organism evidence="1 2">
    <name type="scientific">Cutaneotrichosporon spelunceum</name>
    <dbReference type="NCBI Taxonomy" id="1672016"/>
    <lineage>
        <taxon>Eukaryota</taxon>
        <taxon>Fungi</taxon>
        <taxon>Dikarya</taxon>
        <taxon>Basidiomycota</taxon>
        <taxon>Agaricomycotina</taxon>
        <taxon>Tremellomycetes</taxon>
        <taxon>Trichosporonales</taxon>
        <taxon>Trichosporonaceae</taxon>
        <taxon>Cutaneotrichosporon</taxon>
    </lineage>
</organism>
<keyword evidence="2" id="KW-1185">Reference proteome</keyword>
<protein>
    <recommendedName>
        <fullName evidence="3">Concanavalin A-like lectin/glucanase</fullName>
    </recommendedName>
</protein>
<dbReference type="InterPro" id="IPR009784">
    <property type="entry name" value="DUF1349"/>
</dbReference>
<evidence type="ECO:0000313" key="2">
    <source>
        <dbReference type="Proteomes" id="UP001222932"/>
    </source>
</evidence>
<dbReference type="InterPro" id="IPR013320">
    <property type="entry name" value="ConA-like_dom_sf"/>
</dbReference>
<evidence type="ECO:0008006" key="3">
    <source>
        <dbReference type="Google" id="ProtNLM"/>
    </source>
</evidence>
<dbReference type="PANTHER" id="PTHR35332">
    <property type="entry name" value="REGULATION OF ENOLASE PROTEIN 1"/>
    <property type="match status" value="1"/>
</dbReference>
<evidence type="ECO:0000313" key="1">
    <source>
        <dbReference type="EMBL" id="GMK58615.1"/>
    </source>
</evidence>
<comment type="caution">
    <text evidence="1">The sequence shown here is derived from an EMBL/GenBank/DDBJ whole genome shotgun (WGS) entry which is preliminary data.</text>
</comment>
<dbReference type="EMBL" id="BTCM01000006">
    <property type="protein sequence ID" value="GMK58615.1"/>
    <property type="molecule type" value="Genomic_DNA"/>
</dbReference>
<dbReference type="PANTHER" id="PTHR35332:SF2">
    <property type="entry name" value="REGULATION OF ENOLASE PROTEIN 1"/>
    <property type="match status" value="1"/>
</dbReference>
<dbReference type="AlphaFoldDB" id="A0AAD3TY53"/>
<sequence>MTTIPFSADRWGPLDAAHALEGSVCGDSLTHTTVGDTDWWRTTARHQVDGPVRGFWHPVGEGLEVSVELSISTRRRTLFLYVSPTRWVKAGIEFDDGALWNGAVVTNPYSDWSKSRRGPADSARYTISYGGNVVQIYLGDEMIRQVMWFGPTRDGDADVDAEVDRVFVGVMACSPQEGGAEVSWRNFTLKTGARPH</sequence>
<name>A0AAD3TY53_9TREE</name>
<reference evidence="1" key="2">
    <citation type="submission" date="2023-06" db="EMBL/GenBank/DDBJ databases">
        <authorList>
            <person name="Kobayashi Y."/>
            <person name="Kayamori A."/>
            <person name="Aoki K."/>
            <person name="Shiwa Y."/>
            <person name="Fujita N."/>
            <person name="Sugita T."/>
            <person name="Iwasaki W."/>
            <person name="Tanaka N."/>
            <person name="Takashima M."/>
        </authorList>
    </citation>
    <scope>NUCLEOTIDE SEQUENCE</scope>
    <source>
        <strain evidence="1">HIS016</strain>
    </source>
</reference>
<dbReference type="Gene3D" id="2.60.120.200">
    <property type="match status" value="1"/>
</dbReference>
<dbReference type="SUPFAM" id="SSF49899">
    <property type="entry name" value="Concanavalin A-like lectins/glucanases"/>
    <property type="match status" value="1"/>
</dbReference>
<dbReference type="Pfam" id="PF07081">
    <property type="entry name" value="DUF1349"/>
    <property type="match status" value="1"/>
</dbReference>
<gene>
    <name evidence="1" type="ORF">CspeluHIS016_0600570</name>
</gene>
<dbReference type="Proteomes" id="UP001222932">
    <property type="component" value="Unassembled WGS sequence"/>
</dbReference>
<proteinExistence type="predicted"/>